<dbReference type="AlphaFoldDB" id="A0A2M9A802"/>
<sequence length="273" mass="31531">MKYSFADLVKIMQRLRSKDGCPWDRKQTTQSLLPYLIEESSEFIDAAQANDKAHMCEELGDVLFQVVFHSQVASERGDFDIDDVTDAICAKMMRRHPHVFGNSHVKNADEVSKRWEEIKATEKNNEEMKDKSVMDKVSRSMPTLARAQDMGRRAAKNGFDWKGNEPVFAKVHEEFNEFLEEYKKSTEEDPNRDRMEEEFGDLLFTLCHLARHVGLNAETALNRATHKFDARFRTLEKLAKAKYAEKSLQELSPEELLALWSEAKAETNQKSGY</sequence>
<dbReference type="CDD" id="cd11528">
    <property type="entry name" value="NTP-PPase_MazG_Nterm"/>
    <property type="match status" value="1"/>
</dbReference>
<accession>A0A2M9A802</accession>
<protein>
    <submittedName>
        <fullName evidence="2">Tetrapyrrole methylase family protein/MazG family protein</fullName>
    </submittedName>
</protein>
<dbReference type="NCBIfam" id="TIGR00444">
    <property type="entry name" value="mazG"/>
    <property type="match status" value="1"/>
</dbReference>
<dbReference type="InterPro" id="IPR004518">
    <property type="entry name" value="MazG-like_dom"/>
</dbReference>
<dbReference type="Gene3D" id="1.10.287.1080">
    <property type="entry name" value="MazG-like"/>
    <property type="match status" value="2"/>
</dbReference>
<dbReference type="InterPro" id="IPR011551">
    <property type="entry name" value="NTP_PyrPHydrolase_MazG"/>
</dbReference>
<dbReference type="OrthoDB" id="9808939at2"/>
<dbReference type="EMBL" id="PGEX01000001">
    <property type="protein sequence ID" value="PJJ41850.1"/>
    <property type="molecule type" value="Genomic_DNA"/>
</dbReference>
<dbReference type="SUPFAM" id="SSF101386">
    <property type="entry name" value="all-alpha NTP pyrophosphatases"/>
    <property type="match status" value="2"/>
</dbReference>
<gene>
    <name evidence="2" type="ORF">BGX16_1853</name>
</gene>
<dbReference type="Pfam" id="PF03819">
    <property type="entry name" value="MazG"/>
    <property type="match status" value="2"/>
</dbReference>
<dbReference type="GO" id="GO:0032259">
    <property type="term" value="P:methylation"/>
    <property type="evidence" value="ECO:0007669"/>
    <property type="project" value="UniProtKB-KW"/>
</dbReference>
<feature type="domain" description="NTP pyrophosphohydrolase MazG-like" evidence="1">
    <location>
        <begin position="27"/>
        <end position="100"/>
    </location>
</feature>
<proteinExistence type="predicted"/>
<dbReference type="GO" id="GO:0046081">
    <property type="term" value="P:dUTP catabolic process"/>
    <property type="evidence" value="ECO:0007669"/>
    <property type="project" value="TreeGrafter"/>
</dbReference>
<dbReference type="InterPro" id="IPR048015">
    <property type="entry name" value="NTP-PPase_MazG-like_N"/>
</dbReference>
<dbReference type="GO" id="GO:0008168">
    <property type="term" value="F:methyltransferase activity"/>
    <property type="evidence" value="ECO:0007669"/>
    <property type="project" value="UniProtKB-KW"/>
</dbReference>
<dbReference type="FunFam" id="1.10.287.1080:FF:000001">
    <property type="entry name" value="Nucleoside triphosphate pyrophosphohydrolase"/>
    <property type="match status" value="1"/>
</dbReference>
<keyword evidence="2" id="KW-0489">Methyltransferase</keyword>
<dbReference type="GO" id="GO:0046047">
    <property type="term" value="P:TTP catabolic process"/>
    <property type="evidence" value="ECO:0007669"/>
    <property type="project" value="TreeGrafter"/>
</dbReference>
<dbReference type="PANTHER" id="PTHR30522">
    <property type="entry name" value="NUCLEOSIDE TRIPHOSPHATE PYROPHOSPHOHYDROLASE"/>
    <property type="match status" value="1"/>
</dbReference>
<comment type="caution">
    <text evidence="2">The sequence shown here is derived from an EMBL/GenBank/DDBJ whole genome shotgun (WGS) entry which is preliminary data.</text>
</comment>
<dbReference type="GO" id="GO:0046076">
    <property type="term" value="P:dTTP catabolic process"/>
    <property type="evidence" value="ECO:0007669"/>
    <property type="project" value="TreeGrafter"/>
</dbReference>
<keyword evidence="3" id="KW-1185">Reference proteome</keyword>
<dbReference type="GO" id="GO:0006950">
    <property type="term" value="P:response to stress"/>
    <property type="evidence" value="ECO:0007669"/>
    <property type="project" value="UniProtKB-ARBA"/>
</dbReference>
<dbReference type="GO" id="GO:0006203">
    <property type="term" value="P:dGTP catabolic process"/>
    <property type="evidence" value="ECO:0007669"/>
    <property type="project" value="TreeGrafter"/>
</dbReference>
<evidence type="ECO:0000313" key="3">
    <source>
        <dbReference type="Proteomes" id="UP000231134"/>
    </source>
</evidence>
<feature type="domain" description="NTP pyrophosphohydrolase MazG-like" evidence="1">
    <location>
        <begin position="168"/>
        <end position="231"/>
    </location>
</feature>
<keyword evidence="2" id="KW-0808">Transferase</keyword>
<organism evidence="2 3">
    <name type="scientific">Hallerella succinigenes</name>
    <dbReference type="NCBI Taxonomy" id="1896222"/>
    <lineage>
        <taxon>Bacteria</taxon>
        <taxon>Pseudomonadati</taxon>
        <taxon>Fibrobacterota</taxon>
        <taxon>Fibrobacteria</taxon>
        <taxon>Fibrobacterales</taxon>
        <taxon>Fibrobacteraceae</taxon>
        <taxon>Hallerella</taxon>
    </lineage>
</organism>
<dbReference type="RefSeq" id="WP_100425771.1">
    <property type="nucleotide sequence ID" value="NZ_PGEX01000001.1"/>
</dbReference>
<evidence type="ECO:0000313" key="2">
    <source>
        <dbReference type="EMBL" id="PJJ41850.1"/>
    </source>
</evidence>
<dbReference type="NCBIfam" id="NF007113">
    <property type="entry name" value="PRK09562.1"/>
    <property type="match status" value="1"/>
</dbReference>
<name>A0A2M9A802_9BACT</name>
<evidence type="ECO:0000259" key="1">
    <source>
        <dbReference type="Pfam" id="PF03819"/>
    </source>
</evidence>
<reference evidence="2 3" key="1">
    <citation type="submission" date="2017-11" db="EMBL/GenBank/DDBJ databases">
        <title>Animal gut microbial communities from fecal samples from Wisconsin, USA.</title>
        <authorList>
            <person name="Neumann A."/>
        </authorList>
    </citation>
    <scope>NUCLEOTIDE SEQUENCE [LARGE SCALE GENOMIC DNA]</scope>
    <source>
        <strain evidence="2 3">UWS3</strain>
    </source>
</reference>
<dbReference type="GO" id="GO:0046061">
    <property type="term" value="P:dATP catabolic process"/>
    <property type="evidence" value="ECO:0007669"/>
    <property type="project" value="TreeGrafter"/>
</dbReference>
<dbReference type="GO" id="GO:0047429">
    <property type="term" value="F:nucleoside triphosphate diphosphatase activity"/>
    <property type="evidence" value="ECO:0007669"/>
    <property type="project" value="InterPro"/>
</dbReference>
<dbReference type="PANTHER" id="PTHR30522:SF0">
    <property type="entry name" value="NUCLEOSIDE TRIPHOSPHATE PYROPHOSPHOHYDROLASE"/>
    <property type="match status" value="1"/>
</dbReference>
<dbReference type="CDD" id="cd11529">
    <property type="entry name" value="NTP-PPase_MazG_Cterm"/>
    <property type="match status" value="1"/>
</dbReference>
<dbReference type="GO" id="GO:0046052">
    <property type="term" value="P:UTP catabolic process"/>
    <property type="evidence" value="ECO:0007669"/>
    <property type="project" value="TreeGrafter"/>
</dbReference>
<dbReference type="InterPro" id="IPR048011">
    <property type="entry name" value="NTP-PPase_MazG-like_C"/>
</dbReference>
<dbReference type="Proteomes" id="UP000231134">
    <property type="component" value="Unassembled WGS sequence"/>
</dbReference>